<sequence>MAPALAQSYRCVVADARTRAALPAATVQAAGRTLRTDEAGRFELPARPAQLQLSHVGYQPRQWQPAPAADTLWLTPQAVALPNVRVRAQPRQLVWRAPGKARWPYDAFANSLTPTEQVAMLYRPADATRSYRIRAVRLRLGSRAPQGPADLLRDLRRFPEGRLQVQLLAPGPDGAPATALLPASWEITPALSEEHEGGWLRLPVADAELRLPAAGVFIVANGLTGSAAETFVRNRTLLYRKHNPTAAPEFDPQKLKGSAPSTRVNSYVEVQPAATEATRLVLRHEFPALAQLTAPSFGACYAWAYRAGRWQSVVAYYQDLKSRFPKREFTPYNYELELEVEEL</sequence>
<dbReference type="SUPFAM" id="SSF49464">
    <property type="entry name" value="Carboxypeptidase regulatory domain-like"/>
    <property type="match status" value="1"/>
</dbReference>
<keyword evidence="2" id="KW-1185">Reference proteome</keyword>
<comment type="caution">
    <text evidence="1">The sequence shown here is derived from an EMBL/GenBank/DDBJ whole genome shotgun (WGS) entry which is preliminary data.</text>
</comment>
<gene>
    <name evidence="1" type="ORF">DLM85_20440</name>
</gene>
<dbReference type="InterPro" id="IPR008969">
    <property type="entry name" value="CarboxyPept-like_regulatory"/>
</dbReference>
<dbReference type="AlphaFoldDB" id="A0A328BAA5"/>
<dbReference type="OrthoDB" id="876838at2"/>
<reference evidence="2" key="1">
    <citation type="submission" date="2018-05" db="EMBL/GenBank/DDBJ databases">
        <authorList>
            <person name="Nie L."/>
        </authorList>
    </citation>
    <scope>NUCLEOTIDE SEQUENCE [LARGE SCALE GENOMIC DNA]</scope>
    <source>
        <strain evidence="2">NL</strain>
    </source>
</reference>
<organism evidence="1 2">
    <name type="scientific">Hymenobacter edaphi</name>
    <dbReference type="NCBI Taxonomy" id="2211146"/>
    <lineage>
        <taxon>Bacteria</taxon>
        <taxon>Pseudomonadati</taxon>
        <taxon>Bacteroidota</taxon>
        <taxon>Cytophagia</taxon>
        <taxon>Cytophagales</taxon>
        <taxon>Hymenobacteraceae</taxon>
        <taxon>Hymenobacter</taxon>
    </lineage>
</organism>
<evidence type="ECO:0008006" key="3">
    <source>
        <dbReference type="Google" id="ProtNLM"/>
    </source>
</evidence>
<name>A0A328BAA5_9BACT</name>
<evidence type="ECO:0000313" key="2">
    <source>
        <dbReference type="Proteomes" id="UP000248553"/>
    </source>
</evidence>
<proteinExistence type="predicted"/>
<protein>
    <recommendedName>
        <fullName evidence="3">Carboxypeptidase-like regulatory domain-containing protein</fullName>
    </recommendedName>
</protein>
<dbReference type="Proteomes" id="UP000248553">
    <property type="component" value="Unassembled WGS sequence"/>
</dbReference>
<dbReference type="EMBL" id="QHKM01000008">
    <property type="protein sequence ID" value="RAK63917.1"/>
    <property type="molecule type" value="Genomic_DNA"/>
</dbReference>
<accession>A0A328BAA5</accession>
<evidence type="ECO:0000313" key="1">
    <source>
        <dbReference type="EMBL" id="RAK63917.1"/>
    </source>
</evidence>
<dbReference type="RefSeq" id="WP_111480035.1">
    <property type="nucleotide sequence ID" value="NZ_QHKM01000008.1"/>
</dbReference>